<dbReference type="SUPFAM" id="SSF54427">
    <property type="entry name" value="NTF2-like"/>
    <property type="match status" value="1"/>
</dbReference>
<evidence type="ECO:0000259" key="9">
    <source>
        <dbReference type="SMART" id="SM00978"/>
    </source>
</evidence>
<evidence type="ECO:0000256" key="7">
    <source>
        <dbReference type="ARBA" id="ARBA00039448"/>
    </source>
</evidence>
<dbReference type="InterPro" id="IPR007379">
    <property type="entry name" value="Tim44-like_dom"/>
</dbReference>
<evidence type="ECO:0000313" key="11">
    <source>
        <dbReference type="WBParaSite" id="L893_g32282.t1"/>
    </source>
</evidence>
<evidence type="ECO:0000256" key="5">
    <source>
        <dbReference type="ARBA" id="ARBA00023274"/>
    </source>
</evidence>
<evidence type="ECO:0000256" key="2">
    <source>
        <dbReference type="ARBA" id="ARBA00022946"/>
    </source>
</evidence>
<comment type="subcellular location">
    <subcellularLocation>
        <location evidence="1">Mitochondrion</location>
    </subcellularLocation>
</comment>
<dbReference type="Gene3D" id="3.10.450.240">
    <property type="match status" value="1"/>
</dbReference>
<comment type="similarity">
    <text evidence="6">Belongs to the mitochondrion-specific ribosomal protein mL45 family.</text>
</comment>
<dbReference type="InterPro" id="IPR051975">
    <property type="entry name" value="mtLSU_mL45"/>
</dbReference>
<evidence type="ECO:0000256" key="6">
    <source>
        <dbReference type="ARBA" id="ARBA00038073"/>
    </source>
</evidence>
<keyword evidence="10" id="KW-1185">Reference proteome</keyword>
<dbReference type="Pfam" id="PF04280">
    <property type="entry name" value="Tim44"/>
    <property type="match status" value="1"/>
</dbReference>
<dbReference type="FunFam" id="3.10.450.240:FF:000003">
    <property type="entry name" value="39S ribosomal protein L45, mitochondrial"/>
    <property type="match status" value="1"/>
</dbReference>
<dbReference type="GO" id="GO:1990904">
    <property type="term" value="C:ribonucleoprotein complex"/>
    <property type="evidence" value="ECO:0007669"/>
    <property type="project" value="UniProtKB-KW"/>
</dbReference>
<proteinExistence type="inferred from homology"/>
<dbReference type="PANTHER" id="PTHR28554:SF1">
    <property type="entry name" value="LARGE RIBOSOMAL SUBUNIT PROTEIN ML45"/>
    <property type="match status" value="1"/>
</dbReference>
<keyword evidence="2" id="KW-0809">Transit peptide</keyword>
<protein>
    <recommendedName>
        <fullName evidence="7">Large ribosomal subunit protein mL45</fullName>
    </recommendedName>
    <alternativeName>
        <fullName evidence="8">39S ribosomal protein L45, mitochondrial</fullName>
    </alternativeName>
</protein>
<sequence length="373" mass="43025">MLSRLSAAGPLPALLRATSCGEVATQKCEVHHHKERGDLQRFIGMRRSNPSKANRNTHHNERMFRAMRGQKTLTMELPDDEVTRQREKMTPAEIRLDLLRRGINPYKDVSPRGWNENQATLNSFYAVVDPYVSPEDPLPFVDLSNPMTTVKMKGSETWERVLHRWHNYKNGVSRIRKKEGFEKFDPKTWGPTADDIYVRAHEALMARDKAKLHRLITENAFTKMWPDVENGSIVWEMVGQNEPSKVVSVRCADSPYKSGNDIAQLTVRMNTKQRLAVYDRFGKLLLGSEAEVRDCVEYVVFENHIANIDGMWRLHDKVYPKWVKTKTPAAQTRMLQSDEERPSTTLSLPLRAEVIDKERRKAERAGKKAEDEE</sequence>
<accession>A0A1I8A289</accession>
<dbReference type="PANTHER" id="PTHR28554">
    <property type="entry name" value="39S RIBOSOMAL PROTEIN L45, MITOCHONDRIAL"/>
    <property type="match status" value="1"/>
</dbReference>
<reference evidence="11" key="1">
    <citation type="submission" date="2016-11" db="UniProtKB">
        <authorList>
            <consortium name="WormBaseParasite"/>
        </authorList>
    </citation>
    <scope>IDENTIFICATION</scope>
</reference>
<dbReference type="SMART" id="SM00978">
    <property type="entry name" value="Tim44"/>
    <property type="match status" value="1"/>
</dbReference>
<dbReference type="InterPro" id="IPR032710">
    <property type="entry name" value="NTF2-like_dom_sf"/>
</dbReference>
<evidence type="ECO:0000313" key="10">
    <source>
        <dbReference type="Proteomes" id="UP000095287"/>
    </source>
</evidence>
<dbReference type="GO" id="GO:0005840">
    <property type="term" value="C:ribosome"/>
    <property type="evidence" value="ECO:0007669"/>
    <property type="project" value="UniProtKB-KW"/>
</dbReference>
<dbReference type="WBParaSite" id="L893_g32282.t1">
    <property type="protein sequence ID" value="L893_g32282.t1"/>
    <property type="gene ID" value="L893_g32282"/>
</dbReference>
<evidence type="ECO:0000256" key="8">
    <source>
        <dbReference type="ARBA" id="ARBA00043031"/>
    </source>
</evidence>
<evidence type="ECO:0000256" key="4">
    <source>
        <dbReference type="ARBA" id="ARBA00023128"/>
    </source>
</evidence>
<dbReference type="AlphaFoldDB" id="A0A1I8A289"/>
<evidence type="ECO:0000256" key="3">
    <source>
        <dbReference type="ARBA" id="ARBA00022980"/>
    </source>
</evidence>
<dbReference type="Proteomes" id="UP000095287">
    <property type="component" value="Unplaced"/>
</dbReference>
<keyword evidence="4" id="KW-0496">Mitochondrion</keyword>
<keyword evidence="5" id="KW-0687">Ribonucleoprotein</keyword>
<feature type="domain" description="Tim44-like" evidence="9">
    <location>
        <begin position="168"/>
        <end position="319"/>
    </location>
</feature>
<organism evidence="10 11">
    <name type="scientific">Steinernema glaseri</name>
    <dbReference type="NCBI Taxonomy" id="37863"/>
    <lineage>
        <taxon>Eukaryota</taxon>
        <taxon>Metazoa</taxon>
        <taxon>Ecdysozoa</taxon>
        <taxon>Nematoda</taxon>
        <taxon>Chromadorea</taxon>
        <taxon>Rhabditida</taxon>
        <taxon>Tylenchina</taxon>
        <taxon>Panagrolaimomorpha</taxon>
        <taxon>Strongyloidoidea</taxon>
        <taxon>Steinernematidae</taxon>
        <taxon>Steinernema</taxon>
    </lineage>
</organism>
<name>A0A1I8A289_9BILA</name>
<keyword evidence="3" id="KW-0689">Ribosomal protein</keyword>
<evidence type="ECO:0000256" key="1">
    <source>
        <dbReference type="ARBA" id="ARBA00004173"/>
    </source>
</evidence>
<dbReference type="GO" id="GO:0005739">
    <property type="term" value="C:mitochondrion"/>
    <property type="evidence" value="ECO:0007669"/>
    <property type="project" value="UniProtKB-SubCell"/>
</dbReference>